<sequence>MLRFYIRKVILLTPPVSCIYQ</sequence>
<reference evidence="1" key="1">
    <citation type="submission" date="2014-11" db="EMBL/GenBank/DDBJ databases">
        <authorList>
            <person name="Amaro Gonzalez C."/>
        </authorList>
    </citation>
    <scope>NUCLEOTIDE SEQUENCE</scope>
</reference>
<reference evidence="1" key="2">
    <citation type="journal article" date="2015" name="Fish Shellfish Immunol.">
        <title>Early steps in the European eel (Anguilla anguilla)-Vibrio vulnificus interaction in the gills: Role of the RtxA13 toxin.</title>
        <authorList>
            <person name="Callol A."/>
            <person name="Pajuelo D."/>
            <person name="Ebbesson L."/>
            <person name="Teles M."/>
            <person name="MacKenzie S."/>
            <person name="Amaro C."/>
        </authorList>
    </citation>
    <scope>NUCLEOTIDE SEQUENCE</scope>
</reference>
<accession>A0A0E9TFU9</accession>
<proteinExistence type="predicted"/>
<evidence type="ECO:0000313" key="1">
    <source>
        <dbReference type="EMBL" id="JAH52549.1"/>
    </source>
</evidence>
<name>A0A0E9TFU9_ANGAN</name>
<dbReference type="AlphaFoldDB" id="A0A0E9TFU9"/>
<dbReference type="EMBL" id="GBXM01056028">
    <property type="protein sequence ID" value="JAH52549.1"/>
    <property type="molecule type" value="Transcribed_RNA"/>
</dbReference>
<protein>
    <submittedName>
        <fullName evidence="1">Uncharacterized protein</fullName>
    </submittedName>
</protein>
<organism evidence="1">
    <name type="scientific">Anguilla anguilla</name>
    <name type="common">European freshwater eel</name>
    <name type="synonym">Muraena anguilla</name>
    <dbReference type="NCBI Taxonomy" id="7936"/>
    <lineage>
        <taxon>Eukaryota</taxon>
        <taxon>Metazoa</taxon>
        <taxon>Chordata</taxon>
        <taxon>Craniata</taxon>
        <taxon>Vertebrata</taxon>
        <taxon>Euteleostomi</taxon>
        <taxon>Actinopterygii</taxon>
        <taxon>Neopterygii</taxon>
        <taxon>Teleostei</taxon>
        <taxon>Anguilliformes</taxon>
        <taxon>Anguillidae</taxon>
        <taxon>Anguilla</taxon>
    </lineage>
</organism>